<dbReference type="EMBL" id="JAVRRL010000045">
    <property type="protein sequence ID" value="KAK5110831.1"/>
    <property type="molecule type" value="Genomic_DNA"/>
</dbReference>
<feature type="compositionally biased region" description="Low complexity" evidence="1">
    <location>
        <begin position="68"/>
        <end position="80"/>
    </location>
</feature>
<feature type="compositionally biased region" description="Gly residues" evidence="1">
    <location>
        <begin position="141"/>
        <end position="150"/>
    </location>
</feature>
<evidence type="ECO:0000313" key="3">
    <source>
        <dbReference type="Proteomes" id="UP001310890"/>
    </source>
</evidence>
<feature type="compositionally biased region" description="Low complexity" evidence="1">
    <location>
        <begin position="44"/>
        <end position="60"/>
    </location>
</feature>
<feature type="region of interest" description="Disordered" evidence="1">
    <location>
        <begin position="196"/>
        <end position="221"/>
    </location>
</feature>
<sequence>MAEDNGSAQTAPSQRRSSFAGQTFAGLFGTGRARPSFDNGNNSPPQQQYAGPIAQAAAHAQNRRMSITTLGLSGSPTGTPYGPYRGRQGSISSSTNSTSIDESAIEDDNGMREPVTTPATPFARRMSFGAQALREVRSSSGSGGGGGTGQNGTSPTTAANSAPAKAQNGTISSRDSKGRGSADFWNENMRNRAQRTSMVGASPEVPQLAQQPLPSHTRTQSVAVMESPPREIPKMQQRPDHFQERILKGDFYMD</sequence>
<gene>
    <name evidence="2" type="ORF">LTR62_005542</name>
</gene>
<feature type="compositionally biased region" description="Low complexity" evidence="1">
    <location>
        <begin position="90"/>
        <end position="100"/>
    </location>
</feature>
<name>A0AAN7TDQ1_9PEZI</name>
<dbReference type="Proteomes" id="UP001310890">
    <property type="component" value="Unassembled WGS sequence"/>
</dbReference>
<feature type="compositionally biased region" description="Polar residues" evidence="1">
    <location>
        <begin position="1"/>
        <end position="21"/>
    </location>
</feature>
<accession>A0AAN7TDQ1</accession>
<protein>
    <submittedName>
        <fullName evidence="2">Uncharacterized protein</fullName>
    </submittedName>
</protein>
<feature type="compositionally biased region" description="Polar residues" evidence="1">
    <location>
        <begin position="208"/>
        <end position="221"/>
    </location>
</feature>
<feature type="compositionally biased region" description="Low complexity" evidence="1">
    <location>
        <begin position="151"/>
        <end position="166"/>
    </location>
</feature>
<comment type="caution">
    <text evidence="2">The sequence shown here is derived from an EMBL/GenBank/DDBJ whole genome shotgun (WGS) entry which is preliminary data.</text>
</comment>
<dbReference type="AlphaFoldDB" id="A0AAN7TDQ1"/>
<organism evidence="2 3">
    <name type="scientific">Meristemomyces frigidus</name>
    <dbReference type="NCBI Taxonomy" id="1508187"/>
    <lineage>
        <taxon>Eukaryota</taxon>
        <taxon>Fungi</taxon>
        <taxon>Dikarya</taxon>
        <taxon>Ascomycota</taxon>
        <taxon>Pezizomycotina</taxon>
        <taxon>Dothideomycetes</taxon>
        <taxon>Dothideomycetidae</taxon>
        <taxon>Mycosphaerellales</taxon>
        <taxon>Teratosphaeriaceae</taxon>
        <taxon>Meristemomyces</taxon>
    </lineage>
</organism>
<proteinExistence type="predicted"/>
<evidence type="ECO:0000256" key="1">
    <source>
        <dbReference type="SAM" id="MobiDB-lite"/>
    </source>
</evidence>
<feature type="region of interest" description="Disordered" evidence="1">
    <location>
        <begin position="1"/>
        <end position="118"/>
    </location>
</feature>
<feature type="region of interest" description="Disordered" evidence="1">
    <location>
        <begin position="134"/>
        <end position="184"/>
    </location>
</feature>
<reference evidence="2" key="1">
    <citation type="submission" date="2023-08" db="EMBL/GenBank/DDBJ databases">
        <title>Black Yeasts Isolated from many extreme environments.</title>
        <authorList>
            <person name="Coleine C."/>
            <person name="Stajich J.E."/>
            <person name="Selbmann L."/>
        </authorList>
    </citation>
    <scope>NUCLEOTIDE SEQUENCE</scope>
    <source>
        <strain evidence="2">CCFEE 5401</strain>
    </source>
</reference>
<evidence type="ECO:0000313" key="2">
    <source>
        <dbReference type="EMBL" id="KAK5110831.1"/>
    </source>
</evidence>